<feature type="transmembrane region" description="Helical" evidence="6">
    <location>
        <begin position="37"/>
        <end position="59"/>
    </location>
</feature>
<dbReference type="InterPro" id="IPR050638">
    <property type="entry name" value="AA-Vitamin_Transporters"/>
</dbReference>
<comment type="similarity">
    <text evidence="2">Belongs to the EamA transporter family.</text>
</comment>
<reference evidence="9" key="1">
    <citation type="submission" date="2017-09" db="EMBL/GenBank/DDBJ databases">
        <title>Depth-based differentiation of microbial function through sediment-hosted aquifers and enrichment of novel symbionts in the deep terrestrial subsurface.</title>
        <authorList>
            <person name="Probst A.J."/>
            <person name="Ladd B."/>
            <person name="Jarett J.K."/>
            <person name="Geller-Mcgrath D.E."/>
            <person name="Sieber C.M.K."/>
            <person name="Emerson J.B."/>
            <person name="Anantharaman K."/>
            <person name="Thomas B.C."/>
            <person name="Malmstrom R."/>
            <person name="Stieglmeier M."/>
            <person name="Klingl A."/>
            <person name="Woyke T."/>
            <person name="Ryan C.M."/>
            <person name="Banfield J.F."/>
        </authorList>
    </citation>
    <scope>NUCLEOTIDE SEQUENCE [LARGE SCALE GENOMIC DNA]</scope>
</reference>
<gene>
    <name evidence="8" type="ORF">COT87_02355</name>
</gene>
<feature type="transmembrane region" description="Helical" evidence="6">
    <location>
        <begin position="6"/>
        <end position="25"/>
    </location>
</feature>
<accession>A0A2H0VKL7</accession>
<comment type="subcellular location">
    <subcellularLocation>
        <location evidence="1">Membrane</location>
        <topology evidence="1">Multi-pass membrane protein</topology>
    </subcellularLocation>
</comment>
<keyword evidence="5 6" id="KW-0472">Membrane</keyword>
<dbReference type="InterPro" id="IPR037185">
    <property type="entry name" value="EmrE-like"/>
</dbReference>
<protein>
    <recommendedName>
        <fullName evidence="7">EamA domain-containing protein</fullName>
    </recommendedName>
</protein>
<name>A0A2H0VKL7_9BACT</name>
<dbReference type="SUPFAM" id="SSF103481">
    <property type="entry name" value="Multidrug resistance efflux transporter EmrE"/>
    <property type="match status" value="1"/>
</dbReference>
<dbReference type="GO" id="GO:0016020">
    <property type="term" value="C:membrane"/>
    <property type="evidence" value="ECO:0007669"/>
    <property type="project" value="UniProtKB-SubCell"/>
</dbReference>
<evidence type="ECO:0000256" key="1">
    <source>
        <dbReference type="ARBA" id="ARBA00004141"/>
    </source>
</evidence>
<keyword evidence="4 6" id="KW-1133">Transmembrane helix</keyword>
<evidence type="ECO:0000256" key="2">
    <source>
        <dbReference type="ARBA" id="ARBA00007362"/>
    </source>
</evidence>
<comment type="caution">
    <text evidence="8">The sequence shown here is derived from an EMBL/GenBank/DDBJ whole genome shotgun (WGS) entry which is preliminary data.</text>
</comment>
<dbReference type="PANTHER" id="PTHR32322:SF2">
    <property type="entry name" value="EAMA DOMAIN-CONTAINING PROTEIN"/>
    <property type="match status" value="1"/>
</dbReference>
<proteinExistence type="inferred from homology"/>
<dbReference type="InterPro" id="IPR000620">
    <property type="entry name" value="EamA_dom"/>
</dbReference>
<dbReference type="Pfam" id="PF00892">
    <property type="entry name" value="EamA"/>
    <property type="match status" value="1"/>
</dbReference>
<dbReference type="EMBL" id="PFAF01000046">
    <property type="protein sequence ID" value="PIR98889.1"/>
    <property type="molecule type" value="Genomic_DNA"/>
</dbReference>
<feature type="transmembrane region" description="Helical" evidence="6">
    <location>
        <begin position="104"/>
        <end position="121"/>
    </location>
</feature>
<feature type="domain" description="EamA" evidence="7">
    <location>
        <begin position="6"/>
        <end position="141"/>
    </location>
</feature>
<organism evidence="8 9">
    <name type="scientific">Candidatus Collierbacteria bacterium CG10_big_fil_rev_8_21_14_0_10_44_9</name>
    <dbReference type="NCBI Taxonomy" id="1974535"/>
    <lineage>
        <taxon>Bacteria</taxon>
        <taxon>Candidatus Collieribacteriota</taxon>
    </lineage>
</organism>
<dbReference type="PANTHER" id="PTHR32322">
    <property type="entry name" value="INNER MEMBRANE TRANSPORTER"/>
    <property type="match status" value="1"/>
</dbReference>
<evidence type="ECO:0000256" key="3">
    <source>
        <dbReference type="ARBA" id="ARBA00022692"/>
    </source>
</evidence>
<evidence type="ECO:0000313" key="8">
    <source>
        <dbReference type="EMBL" id="PIR98889.1"/>
    </source>
</evidence>
<feature type="transmembrane region" description="Helical" evidence="6">
    <location>
        <begin position="127"/>
        <end position="143"/>
    </location>
</feature>
<evidence type="ECO:0000313" key="9">
    <source>
        <dbReference type="Proteomes" id="UP000230796"/>
    </source>
</evidence>
<evidence type="ECO:0000256" key="4">
    <source>
        <dbReference type="ARBA" id="ARBA00022989"/>
    </source>
</evidence>
<keyword evidence="3 6" id="KW-0812">Transmembrane</keyword>
<dbReference type="Proteomes" id="UP000230796">
    <property type="component" value="Unassembled WGS sequence"/>
</dbReference>
<dbReference type="AlphaFoldDB" id="A0A2H0VKL7"/>
<evidence type="ECO:0000259" key="7">
    <source>
        <dbReference type="Pfam" id="PF00892"/>
    </source>
</evidence>
<feature type="transmembrane region" description="Helical" evidence="6">
    <location>
        <begin position="71"/>
        <end position="92"/>
    </location>
</feature>
<evidence type="ECO:0000256" key="5">
    <source>
        <dbReference type="ARBA" id="ARBA00023136"/>
    </source>
</evidence>
<evidence type="ECO:0000256" key="6">
    <source>
        <dbReference type="SAM" id="Phobius"/>
    </source>
</evidence>
<sequence length="148" mass="16445">MGSDLSGNLLILLFNILWTIYAIVAKGYYRTKPPLSLVSLTYLGTAGIYACILATQNQLPQLEIVNWNLKIIFPILYMAIPGGIIANIFYLYAVSKIEVSEANLFSYLNGVVTIPVAYFLLGEKPTYLAILAILLISWGVYNSETRTK</sequence>